<dbReference type="InterPro" id="IPR002347">
    <property type="entry name" value="SDR_fam"/>
</dbReference>
<evidence type="ECO:0000256" key="1">
    <source>
        <dbReference type="ARBA" id="ARBA00006484"/>
    </source>
</evidence>
<keyword evidence="3" id="KW-1185">Reference proteome</keyword>
<dbReference type="InterPro" id="IPR051468">
    <property type="entry name" value="Fungal_SecMetab_SDRs"/>
</dbReference>
<protein>
    <submittedName>
        <fullName evidence="2">Short chain dehydrogenase/reductase</fullName>
    </submittedName>
</protein>
<organism evidence="2 3">
    <name type="scientific">Penicillium atrosanguineum</name>
    <dbReference type="NCBI Taxonomy" id="1132637"/>
    <lineage>
        <taxon>Eukaryota</taxon>
        <taxon>Fungi</taxon>
        <taxon>Dikarya</taxon>
        <taxon>Ascomycota</taxon>
        <taxon>Pezizomycotina</taxon>
        <taxon>Eurotiomycetes</taxon>
        <taxon>Eurotiomycetidae</taxon>
        <taxon>Eurotiales</taxon>
        <taxon>Aspergillaceae</taxon>
        <taxon>Penicillium</taxon>
    </lineage>
</organism>
<gene>
    <name evidence="2" type="ORF">N7476_000594</name>
</gene>
<dbReference type="InterPro" id="IPR036291">
    <property type="entry name" value="NAD(P)-bd_dom_sf"/>
</dbReference>
<sequence length="252" mass="27000">MAPTNVLITGANSGLGLAIAKVLVRASENFHVILASRSRDKAQAALDEIEAGGPKGSVSILQLDVTNEESINEATGYVQEHFGYLDVLINNAAVGCLDVDDVKTRFQCCLETNVLGPAMVSAAFRHLLLKSANPYSIFVGTGARSLPRNAIQQPPSHFNHIRNGDAYQVSKAALNMLAVLEARDYGPQGIKVFVLSPGLFRSNLRGTSEEAKSGWGKAEDPEGAAEVVLSILQGNRDSEVGQLIHKDGVYEW</sequence>
<evidence type="ECO:0000313" key="3">
    <source>
        <dbReference type="Proteomes" id="UP001147746"/>
    </source>
</evidence>
<accession>A0A9W9QBW5</accession>
<reference evidence="2" key="1">
    <citation type="submission" date="2022-12" db="EMBL/GenBank/DDBJ databases">
        <authorList>
            <person name="Petersen C."/>
        </authorList>
    </citation>
    <scope>NUCLEOTIDE SEQUENCE</scope>
    <source>
        <strain evidence="2">IBT 21472</strain>
    </source>
</reference>
<dbReference type="SUPFAM" id="SSF51735">
    <property type="entry name" value="NAD(P)-binding Rossmann-fold domains"/>
    <property type="match status" value="1"/>
</dbReference>
<dbReference type="GO" id="GO:0019748">
    <property type="term" value="P:secondary metabolic process"/>
    <property type="evidence" value="ECO:0007669"/>
    <property type="project" value="TreeGrafter"/>
</dbReference>
<comment type="similarity">
    <text evidence="1">Belongs to the short-chain dehydrogenases/reductases (SDR) family.</text>
</comment>
<name>A0A9W9QBW5_9EURO</name>
<dbReference type="PANTHER" id="PTHR43544">
    <property type="entry name" value="SHORT-CHAIN DEHYDROGENASE/REDUCTASE"/>
    <property type="match status" value="1"/>
</dbReference>
<evidence type="ECO:0000313" key="2">
    <source>
        <dbReference type="EMBL" id="KAJ5330811.1"/>
    </source>
</evidence>
<dbReference type="AlphaFoldDB" id="A0A9W9QBW5"/>
<dbReference type="Gene3D" id="3.40.50.720">
    <property type="entry name" value="NAD(P)-binding Rossmann-like Domain"/>
    <property type="match status" value="1"/>
</dbReference>
<dbReference type="PRINTS" id="PR00081">
    <property type="entry name" value="GDHRDH"/>
</dbReference>
<dbReference type="GO" id="GO:0005737">
    <property type="term" value="C:cytoplasm"/>
    <property type="evidence" value="ECO:0007669"/>
    <property type="project" value="TreeGrafter"/>
</dbReference>
<dbReference type="GO" id="GO:0016491">
    <property type="term" value="F:oxidoreductase activity"/>
    <property type="evidence" value="ECO:0007669"/>
    <property type="project" value="TreeGrafter"/>
</dbReference>
<dbReference type="Pfam" id="PF00106">
    <property type="entry name" value="adh_short"/>
    <property type="match status" value="1"/>
</dbReference>
<dbReference type="EMBL" id="JAPZBO010000001">
    <property type="protein sequence ID" value="KAJ5330811.1"/>
    <property type="molecule type" value="Genomic_DNA"/>
</dbReference>
<dbReference type="Proteomes" id="UP001147746">
    <property type="component" value="Unassembled WGS sequence"/>
</dbReference>
<comment type="caution">
    <text evidence="2">The sequence shown here is derived from an EMBL/GenBank/DDBJ whole genome shotgun (WGS) entry which is preliminary data.</text>
</comment>
<reference evidence="2" key="2">
    <citation type="journal article" date="2023" name="IMA Fungus">
        <title>Comparative genomic study of the Penicillium genus elucidates a diverse pangenome and 15 lateral gene transfer events.</title>
        <authorList>
            <person name="Petersen C."/>
            <person name="Sorensen T."/>
            <person name="Nielsen M.R."/>
            <person name="Sondergaard T.E."/>
            <person name="Sorensen J.L."/>
            <person name="Fitzpatrick D.A."/>
            <person name="Frisvad J.C."/>
            <person name="Nielsen K.L."/>
        </authorList>
    </citation>
    <scope>NUCLEOTIDE SEQUENCE</scope>
    <source>
        <strain evidence="2">IBT 21472</strain>
    </source>
</reference>
<proteinExistence type="inferred from homology"/>
<dbReference type="PANTHER" id="PTHR43544:SF32">
    <property type="entry name" value="CHAIN DEHYDROGENASE, PUTATIVE (AFU_ORTHOLOGUE AFUA_5G01530)-RELATED"/>
    <property type="match status" value="1"/>
</dbReference>